<dbReference type="AlphaFoldDB" id="A7E950"/>
<dbReference type="RefSeq" id="XP_001597634.1">
    <property type="nucleotide sequence ID" value="XM_001597584.1"/>
</dbReference>
<sequence length="163" mass="18147">MVAFKYITSQAREGKILPSGRSNVVKNHVQTFCHQANQSFLSFLTGHNTDHNTPAKSSHAVQTPFGVFVSGQLPADFEGNLVQGTIREKTEAVFKNLQEVLITANSSLDKIVKVQVFLTDMKDFAEMNEEYEKWITHKPARSCVAVKELPKGVNIEIECIALP</sequence>
<dbReference type="Pfam" id="PF01042">
    <property type="entry name" value="Ribonuc_L-PSP"/>
    <property type="match status" value="1"/>
</dbReference>
<dbReference type="HOGENOM" id="CLU_100715_7_0_1"/>
<dbReference type="GO" id="GO:0005829">
    <property type="term" value="C:cytosol"/>
    <property type="evidence" value="ECO:0000318"/>
    <property type="project" value="GO_Central"/>
</dbReference>
<evidence type="ECO:0000313" key="3">
    <source>
        <dbReference type="Proteomes" id="UP000001312"/>
    </source>
</evidence>
<reference evidence="3" key="1">
    <citation type="journal article" date="2011" name="PLoS Genet.">
        <title>Genomic analysis of the necrotrophic fungal pathogens Sclerotinia sclerotiorum and Botrytis cinerea.</title>
        <authorList>
            <person name="Amselem J."/>
            <person name="Cuomo C.A."/>
            <person name="van Kan J.A."/>
            <person name="Viaud M."/>
            <person name="Benito E.P."/>
            <person name="Couloux A."/>
            <person name="Coutinho P.M."/>
            <person name="de Vries R.P."/>
            <person name="Dyer P.S."/>
            <person name="Fillinger S."/>
            <person name="Fournier E."/>
            <person name="Gout L."/>
            <person name="Hahn M."/>
            <person name="Kohn L."/>
            <person name="Lapalu N."/>
            <person name="Plummer K.M."/>
            <person name="Pradier J.M."/>
            <person name="Quevillon E."/>
            <person name="Sharon A."/>
            <person name="Simon A."/>
            <person name="ten Have A."/>
            <person name="Tudzynski B."/>
            <person name="Tudzynski P."/>
            <person name="Wincker P."/>
            <person name="Andrew M."/>
            <person name="Anthouard V."/>
            <person name="Beever R.E."/>
            <person name="Beffa R."/>
            <person name="Benoit I."/>
            <person name="Bouzid O."/>
            <person name="Brault B."/>
            <person name="Chen Z."/>
            <person name="Choquer M."/>
            <person name="Collemare J."/>
            <person name="Cotton P."/>
            <person name="Danchin E.G."/>
            <person name="Da Silva C."/>
            <person name="Gautier A."/>
            <person name="Giraud C."/>
            <person name="Giraud T."/>
            <person name="Gonzalez C."/>
            <person name="Grossetete S."/>
            <person name="Guldener U."/>
            <person name="Henrissat B."/>
            <person name="Howlett B.J."/>
            <person name="Kodira C."/>
            <person name="Kretschmer M."/>
            <person name="Lappartient A."/>
            <person name="Leroch M."/>
            <person name="Levis C."/>
            <person name="Mauceli E."/>
            <person name="Neuveglise C."/>
            <person name="Oeser B."/>
            <person name="Pearson M."/>
            <person name="Poulain J."/>
            <person name="Poussereau N."/>
            <person name="Quesneville H."/>
            <person name="Rascle C."/>
            <person name="Schumacher J."/>
            <person name="Segurens B."/>
            <person name="Sexton A."/>
            <person name="Silva E."/>
            <person name="Sirven C."/>
            <person name="Soanes D.M."/>
            <person name="Talbot N.J."/>
            <person name="Templeton M."/>
            <person name="Yandava C."/>
            <person name="Yarden O."/>
            <person name="Zeng Q."/>
            <person name="Rollins J.A."/>
            <person name="Lebrun M.H."/>
            <person name="Dickman M."/>
        </authorList>
    </citation>
    <scope>NUCLEOTIDE SEQUENCE [LARGE SCALE GENOMIC DNA]</scope>
    <source>
        <strain evidence="3">ATCC 18683 / 1980 / Ss-1</strain>
    </source>
</reference>
<name>A7E950_SCLS1</name>
<gene>
    <name evidence="2" type="ORF">SS1G_01830</name>
</gene>
<proteinExistence type="inferred from homology"/>
<dbReference type="NCBIfam" id="TIGR00004">
    <property type="entry name" value="Rid family detoxifying hydrolase"/>
    <property type="match status" value="1"/>
</dbReference>
<dbReference type="eggNOG" id="KOG2317">
    <property type="taxonomic scope" value="Eukaryota"/>
</dbReference>
<dbReference type="GeneID" id="5493140"/>
<dbReference type="GO" id="GO:0005739">
    <property type="term" value="C:mitochondrion"/>
    <property type="evidence" value="ECO:0000318"/>
    <property type="project" value="GO_Central"/>
</dbReference>
<dbReference type="GO" id="GO:0019239">
    <property type="term" value="F:deaminase activity"/>
    <property type="evidence" value="ECO:0000318"/>
    <property type="project" value="GO_Central"/>
</dbReference>
<dbReference type="PANTHER" id="PTHR11803">
    <property type="entry name" value="2-IMINOBUTANOATE/2-IMINOPROPANOATE DEAMINASE RIDA"/>
    <property type="match status" value="1"/>
</dbReference>
<dbReference type="Proteomes" id="UP000001312">
    <property type="component" value="Unassembled WGS sequence"/>
</dbReference>
<dbReference type="KEGG" id="ssl:SS1G_01830"/>
<protein>
    <submittedName>
        <fullName evidence="2">Uncharacterized protein</fullName>
    </submittedName>
</protein>
<dbReference type="EMBL" id="CH476622">
    <property type="protein sequence ID" value="EDN96902.1"/>
    <property type="molecule type" value="Genomic_DNA"/>
</dbReference>
<dbReference type="FunFam" id="3.30.1330.40:FF:000001">
    <property type="entry name" value="L-PSP family endoribonuclease"/>
    <property type="match status" value="1"/>
</dbReference>
<dbReference type="SUPFAM" id="SSF55298">
    <property type="entry name" value="YjgF-like"/>
    <property type="match status" value="1"/>
</dbReference>
<dbReference type="PANTHER" id="PTHR11803:SF58">
    <property type="entry name" value="PROTEIN HMF1-RELATED"/>
    <property type="match status" value="1"/>
</dbReference>
<comment type="similarity">
    <text evidence="1">Belongs to the RutC family.</text>
</comment>
<dbReference type="OMA" id="IFLTEFK"/>
<dbReference type="InterPro" id="IPR019897">
    <property type="entry name" value="RidA_CS"/>
</dbReference>
<organism evidence="2 3">
    <name type="scientific">Sclerotinia sclerotiorum (strain ATCC 18683 / 1980 / Ss-1)</name>
    <name type="common">White mold</name>
    <name type="synonym">Whetzelinia sclerotiorum</name>
    <dbReference type="NCBI Taxonomy" id="665079"/>
    <lineage>
        <taxon>Eukaryota</taxon>
        <taxon>Fungi</taxon>
        <taxon>Dikarya</taxon>
        <taxon>Ascomycota</taxon>
        <taxon>Pezizomycotina</taxon>
        <taxon>Leotiomycetes</taxon>
        <taxon>Helotiales</taxon>
        <taxon>Sclerotiniaceae</taxon>
        <taxon>Sclerotinia</taxon>
    </lineage>
</organism>
<dbReference type="Gene3D" id="3.30.1330.40">
    <property type="entry name" value="RutC-like"/>
    <property type="match status" value="1"/>
</dbReference>
<dbReference type="CDD" id="cd00448">
    <property type="entry name" value="YjgF_YER057c_UK114_family"/>
    <property type="match status" value="1"/>
</dbReference>
<evidence type="ECO:0000313" key="2">
    <source>
        <dbReference type="EMBL" id="EDN96902.1"/>
    </source>
</evidence>
<evidence type="ECO:0000256" key="1">
    <source>
        <dbReference type="ARBA" id="ARBA00010552"/>
    </source>
</evidence>
<dbReference type="InterPro" id="IPR006056">
    <property type="entry name" value="RidA"/>
</dbReference>
<keyword evidence="3" id="KW-1185">Reference proteome</keyword>
<dbReference type="InterPro" id="IPR035959">
    <property type="entry name" value="RutC-like_sf"/>
</dbReference>
<dbReference type="PROSITE" id="PS01094">
    <property type="entry name" value="UPF0076"/>
    <property type="match status" value="1"/>
</dbReference>
<dbReference type="InParanoid" id="A7E950"/>
<dbReference type="InterPro" id="IPR006175">
    <property type="entry name" value="YjgF/YER057c/UK114"/>
</dbReference>
<accession>A7E950</accession>
<dbReference type="FunCoup" id="A7E950">
    <property type="interactions" value="522"/>
</dbReference>